<name>A0A8H6XED9_9AGAR</name>
<keyword evidence="3" id="KW-1185">Reference proteome</keyword>
<evidence type="ECO:0000313" key="3">
    <source>
        <dbReference type="Proteomes" id="UP000620124"/>
    </source>
</evidence>
<sequence length="192" mass="20101">MSCPKSFSSAMLSFLGLAALLLTAAAAPTTNLTSLTTTGNIVRIHDISNLGWGVDPGYPDAPEFTPVNGVPALPTTTPTNQDWILVPQDVGTFTIESAMFPGMFISYAAFGVSATTPIHSQLVLRGSANAAIFSLQTLAGGQTVNILIPAINKVISSWTTTLTDTTTPITVTNLQAGATRQTFQFIIIGNVE</sequence>
<feature type="chain" id="PRO_5034627251" evidence="1">
    <location>
        <begin position="27"/>
        <end position="192"/>
    </location>
</feature>
<proteinExistence type="predicted"/>
<dbReference type="Proteomes" id="UP000620124">
    <property type="component" value="Unassembled WGS sequence"/>
</dbReference>
<dbReference type="EMBL" id="JACAZI010000020">
    <property type="protein sequence ID" value="KAF7339007.1"/>
    <property type="molecule type" value="Genomic_DNA"/>
</dbReference>
<feature type="signal peptide" evidence="1">
    <location>
        <begin position="1"/>
        <end position="26"/>
    </location>
</feature>
<keyword evidence="1" id="KW-0732">Signal</keyword>
<protein>
    <submittedName>
        <fullName evidence="2">Uncharacterized protein</fullName>
    </submittedName>
</protein>
<reference evidence="2" key="1">
    <citation type="submission" date="2020-05" db="EMBL/GenBank/DDBJ databases">
        <title>Mycena genomes resolve the evolution of fungal bioluminescence.</title>
        <authorList>
            <person name="Tsai I.J."/>
        </authorList>
    </citation>
    <scope>NUCLEOTIDE SEQUENCE</scope>
    <source>
        <strain evidence="2">CCC161011</strain>
    </source>
</reference>
<accession>A0A8H6XED9</accession>
<evidence type="ECO:0000256" key="1">
    <source>
        <dbReference type="SAM" id="SignalP"/>
    </source>
</evidence>
<organism evidence="2 3">
    <name type="scientific">Mycena venus</name>
    <dbReference type="NCBI Taxonomy" id="2733690"/>
    <lineage>
        <taxon>Eukaryota</taxon>
        <taxon>Fungi</taxon>
        <taxon>Dikarya</taxon>
        <taxon>Basidiomycota</taxon>
        <taxon>Agaricomycotina</taxon>
        <taxon>Agaricomycetes</taxon>
        <taxon>Agaricomycetidae</taxon>
        <taxon>Agaricales</taxon>
        <taxon>Marasmiineae</taxon>
        <taxon>Mycenaceae</taxon>
        <taxon>Mycena</taxon>
    </lineage>
</organism>
<comment type="caution">
    <text evidence="2">The sequence shown here is derived from an EMBL/GenBank/DDBJ whole genome shotgun (WGS) entry which is preliminary data.</text>
</comment>
<gene>
    <name evidence="2" type="ORF">MVEN_01976900</name>
</gene>
<evidence type="ECO:0000313" key="2">
    <source>
        <dbReference type="EMBL" id="KAF7339007.1"/>
    </source>
</evidence>
<dbReference type="OrthoDB" id="2977929at2759"/>
<dbReference type="AlphaFoldDB" id="A0A8H6XED9"/>